<dbReference type="InterPro" id="IPR001451">
    <property type="entry name" value="Hexapep"/>
</dbReference>
<evidence type="ECO:0000256" key="2">
    <source>
        <dbReference type="ARBA" id="ARBA00022679"/>
    </source>
</evidence>
<dbReference type="Gene3D" id="2.160.10.10">
    <property type="entry name" value="Hexapeptide repeat proteins"/>
    <property type="match status" value="1"/>
</dbReference>
<sequence length="205" mass="22681">MNKLLKYSYLVPRKLFRVIFSKVSYAMTYYKFKVFDVKFSNFKTTGIPIVDTYGGGEIVIGRNFKMNNGMSSTLIGRQQQCFLIANSGSILIGDNVGLSGTAIHCNKLIKIGNNVRIGGNTVIYDTDFHSLNYKNRILEIEIFQDVNKQSVYIGNNVFIGAHCTILKGVTIGDNSVIGACSVVTKAVPANEIWGGNPAKFIKFNK</sequence>
<comment type="similarity">
    <text evidence="1">Belongs to the transferase hexapeptide repeat family.</text>
</comment>
<dbReference type="Pfam" id="PF00132">
    <property type="entry name" value="Hexapep"/>
    <property type="match status" value="1"/>
</dbReference>
<dbReference type="GO" id="GO:0016746">
    <property type="term" value="F:acyltransferase activity"/>
    <property type="evidence" value="ECO:0007669"/>
    <property type="project" value="UniProtKB-KW"/>
</dbReference>
<dbReference type="InterPro" id="IPR011004">
    <property type="entry name" value="Trimer_LpxA-like_sf"/>
</dbReference>
<keyword evidence="3" id="KW-0012">Acyltransferase</keyword>
<dbReference type="InterPro" id="IPR051159">
    <property type="entry name" value="Hexapeptide_acetyltransf"/>
</dbReference>
<dbReference type="EC" id="2.3.1.-" evidence="3"/>
<dbReference type="PANTHER" id="PTHR23416:SF23">
    <property type="entry name" value="ACETYLTRANSFERASE C18B11.09C-RELATED"/>
    <property type="match status" value="1"/>
</dbReference>
<accession>A0ABW5M511</accession>
<dbReference type="RefSeq" id="WP_381521755.1">
    <property type="nucleotide sequence ID" value="NZ_JBHULN010000004.1"/>
</dbReference>
<reference evidence="4" key="1">
    <citation type="journal article" date="2019" name="Int. J. Syst. Evol. Microbiol.">
        <title>The Global Catalogue of Microorganisms (GCM) 10K type strain sequencing project: providing services to taxonomists for standard genome sequencing and annotation.</title>
        <authorList>
            <consortium name="The Broad Institute Genomics Platform"/>
            <consortium name="The Broad Institute Genome Sequencing Center for Infectious Disease"/>
            <person name="Wu L."/>
            <person name="Ma J."/>
        </authorList>
    </citation>
    <scope>NUCLEOTIDE SEQUENCE [LARGE SCALE GENOMIC DNA]</scope>
    <source>
        <strain evidence="4">KCTC 42805</strain>
    </source>
</reference>
<evidence type="ECO:0000256" key="1">
    <source>
        <dbReference type="ARBA" id="ARBA00007274"/>
    </source>
</evidence>
<gene>
    <name evidence="3" type="ORF">ACFSUS_09100</name>
</gene>
<name>A0ABW5M511_9BACT</name>
<keyword evidence="4" id="KW-1185">Reference proteome</keyword>
<comment type="caution">
    <text evidence="3">The sequence shown here is derived from an EMBL/GenBank/DDBJ whole genome shotgun (WGS) entry which is preliminary data.</text>
</comment>
<protein>
    <submittedName>
        <fullName evidence="3">Acyltransferase</fullName>
        <ecNumber evidence="3">2.3.1.-</ecNumber>
    </submittedName>
</protein>
<dbReference type="SUPFAM" id="SSF51161">
    <property type="entry name" value="Trimeric LpxA-like enzymes"/>
    <property type="match status" value="1"/>
</dbReference>
<dbReference type="EMBL" id="JBHULN010000004">
    <property type="protein sequence ID" value="MFD2570787.1"/>
    <property type="molecule type" value="Genomic_DNA"/>
</dbReference>
<dbReference type="Proteomes" id="UP001597469">
    <property type="component" value="Unassembled WGS sequence"/>
</dbReference>
<evidence type="ECO:0000313" key="3">
    <source>
        <dbReference type="EMBL" id="MFD2570787.1"/>
    </source>
</evidence>
<dbReference type="CDD" id="cd04647">
    <property type="entry name" value="LbH_MAT_like"/>
    <property type="match status" value="1"/>
</dbReference>
<keyword evidence="2 3" id="KW-0808">Transferase</keyword>
<evidence type="ECO:0000313" key="4">
    <source>
        <dbReference type="Proteomes" id="UP001597469"/>
    </source>
</evidence>
<organism evidence="3 4">
    <name type="scientific">Spirosoma soli</name>
    <dbReference type="NCBI Taxonomy" id="1770529"/>
    <lineage>
        <taxon>Bacteria</taxon>
        <taxon>Pseudomonadati</taxon>
        <taxon>Bacteroidota</taxon>
        <taxon>Cytophagia</taxon>
        <taxon>Cytophagales</taxon>
        <taxon>Cytophagaceae</taxon>
        <taxon>Spirosoma</taxon>
    </lineage>
</organism>
<proteinExistence type="inferred from homology"/>
<dbReference type="PANTHER" id="PTHR23416">
    <property type="entry name" value="SIALIC ACID SYNTHASE-RELATED"/>
    <property type="match status" value="1"/>
</dbReference>